<dbReference type="EMBL" id="KQ765605">
    <property type="protein sequence ID" value="OAD53892.1"/>
    <property type="molecule type" value="Genomic_DNA"/>
</dbReference>
<feature type="region of interest" description="Disordered" evidence="1">
    <location>
        <begin position="1"/>
        <end position="26"/>
    </location>
</feature>
<proteinExistence type="predicted"/>
<dbReference type="Proteomes" id="UP000250275">
    <property type="component" value="Unassembled WGS sequence"/>
</dbReference>
<keyword evidence="3" id="KW-1185">Reference proteome</keyword>
<sequence length="59" mass="6643">MKKEGKSKHPLEELRSCKRRTSASNNEGALALRRYCEVSETLKSLPYVRANLRAHGAIS</sequence>
<gene>
    <name evidence="2" type="ORF">WN48_08866</name>
</gene>
<reference evidence="2 3" key="1">
    <citation type="submission" date="2015-07" db="EMBL/GenBank/DDBJ databases">
        <title>The genome of Eufriesea mexicana.</title>
        <authorList>
            <person name="Pan H."/>
            <person name="Kapheim K."/>
        </authorList>
    </citation>
    <scope>NUCLEOTIDE SEQUENCE [LARGE SCALE GENOMIC DNA]</scope>
    <source>
        <strain evidence="2">0111107269</strain>
        <tissue evidence="2">Whole body</tissue>
    </source>
</reference>
<evidence type="ECO:0000313" key="3">
    <source>
        <dbReference type="Proteomes" id="UP000250275"/>
    </source>
</evidence>
<organism evidence="2 3">
    <name type="scientific">Eufriesea mexicana</name>
    <dbReference type="NCBI Taxonomy" id="516756"/>
    <lineage>
        <taxon>Eukaryota</taxon>
        <taxon>Metazoa</taxon>
        <taxon>Ecdysozoa</taxon>
        <taxon>Arthropoda</taxon>
        <taxon>Hexapoda</taxon>
        <taxon>Insecta</taxon>
        <taxon>Pterygota</taxon>
        <taxon>Neoptera</taxon>
        <taxon>Endopterygota</taxon>
        <taxon>Hymenoptera</taxon>
        <taxon>Apocrita</taxon>
        <taxon>Aculeata</taxon>
        <taxon>Apoidea</taxon>
        <taxon>Anthophila</taxon>
        <taxon>Apidae</taxon>
        <taxon>Eufriesea</taxon>
    </lineage>
</organism>
<accession>A0A310SKD2</accession>
<dbReference type="AlphaFoldDB" id="A0A310SKD2"/>
<evidence type="ECO:0000256" key="1">
    <source>
        <dbReference type="SAM" id="MobiDB-lite"/>
    </source>
</evidence>
<protein>
    <submittedName>
        <fullName evidence="2">Uncharacterized protein</fullName>
    </submittedName>
</protein>
<name>A0A310SKD2_9HYME</name>
<feature type="compositionally biased region" description="Basic and acidic residues" evidence="1">
    <location>
        <begin position="1"/>
        <end position="16"/>
    </location>
</feature>
<evidence type="ECO:0000313" key="2">
    <source>
        <dbReference type="EMBL" id="OAD53892.1"/>
    </source>
</evidence>